<reference evidence="1 2" key="1">
    <citation type="submission" date="2016-10" db="EMBL/GenBank/DDBJ databases">
        <authorList>
            <person name="Varghese N."/>
            <person name="Submissions S."/>
        </authorList>
    </citation>
    <scope>NUCLEOTIDE SEQUENCE [LARGE SCALE GENOMIC DNA]</scope>
    <source>
        <strain evidence="1 2">CGMCC 1.6859</strain>
    </source>
</reference>
<comment type="caution">
    <text evidence="1">The sequence shown here is derived from an EMBL/GenBank/DDBJ whole genome shotgun (WGS) entry which is preliminary data.</text>
</comment>
<dbReference type="Proteomes" id="UP000199307">
    <property type="component" value="Unassembled WGS sequence"/>
</dbReference>
<evidence type="ECO:0000313" key="2">
    <source>
        <dbReference type="Proteomes" id="UP000199307"/>
    </source>
</evidence>
<gene>
    <name evidence="1" type="ORF">SAMN02927916_3109</name>
</gene>
<dbReference type="EMBL" id="FMVC01000005">
    <property type="protein sequence ID" value="SCY73779.1"/>
    <property type="molecule type" value="Genomic_DNA"/>
</dbReference>
<keyword evidence="2" id="KW-1185">Reference proteome</keyword>
<sequence length="71" mass="8226">MTKLKLNWKEILFPVLEDIRIINNEAETTKVSSNNWALAETENNAVYKNVLKTIKESQSNDDNQHNIVIIK</sequence>
<proteinExistence type="predicted"/>
<name>A0ABY0LWK3_9FLAO</name>
<dbReference type="RefSeq" id="WP_091133758.1">
    <property type="nucleotide sequence ID" value="NZ_FMVC01000005.1"/>
</dbReference>
<evidence type="ECO:0000313" key="1">
    <source>
        <dbReference type="EMBL" id="SCY73779.1"/>
    </source>
</evidence>
<accession>A0ABY0LWK3</accession>
<protein>
    <submittedName>
        <fullName evidence="1">Uncharacterized protein</fullName>
    </submittedName>
</protein>
<organism evidence="1 2">
    <name type="scientific">Flavobacterium anhuiense</name>
    <dbReference type="NCBI Taxonomy" id="459526"/>
    <lineage>
        <taxon>Bacteria</taxon>
        <taxon>Pseudomonadati</taxon>
        <taxon>Bacteroidota</taxon>
        <taxon>Flavobacteriia</taxon>
        <taxon>Flavobacteriales</taxon>
        <taxon>Flavobacteriaceae</taxon>
        <taxon>Flavobacterium</taxon>
    </lineage>
</organism>